<name>A0AAV4J4K3_9GAST</name>
<evidence type="ECO:0000313" key="1">
    <source>
        <dbReference type="EMBL" id="GFS17763.1"/>
    </source>
</evidence>
<evidence type="ECO:0000313" key="2">
    <source>
        <dbReference type="Proteomes" id="UP000762676"/>
    </source>
</evidence>
<dbReference type="Proteomes" id="UP000762676">
    <property type="component" value="Unassembled WGS sequence"/>
</dbReference>
<reference evidence="1 2" key="1">
    <citation type="journal article" date="2021" name="Elife">
        <title>Chloroplast acquisition without the gene transfer in kleptoplastic sea slugs, Plakobranchus ocellatus.</title>
        <authorList>
            <person name="Maeda T."/>
            <person name="Takahashi S."/>
            <person name="Yoshida T."/>
            <person name="Shimamura S."/>
            <person name="Takaki Y."/>
            <person name="Nagai Y."/>
            <person name="Toyoda A."/>
            <person name="Suzuki Y."/>
            <person name="Arimoto A."/>
            <person name="Ishii H."/>
            <person name="Satoh N."/>
            <person name="Nishiyama T."/>
            <person name="Hasebe M."/>
            <person name="Maruyama T."/>
            <person name="Minagawa J."/>
            <person name="Obokata J."/>
            <person name="Shigenobu S."/>
        </authorList>
    </citation>
    <scope>NUCLEOTIDE SEQUENCE [LARGE SCALE GENOMIC DNA]</scope>
</reference>
<protein>
    <submittedName>
        <fullName evidence="1">Uncharacterized protein</fullName>
    </submittedName>
</protein>
<dbReference type="AlphaFoldDB" id="A0AAV4J4K3"/>
<accession>A0AAV4J4K3</accession>
<keyword evidence="2" id="KW-1185">Reference proteome</keyword>
<comment type="caution">
    <text evidence="1">The sequence shown here is derived from an EMBL/GenBank/DDBJ whole genome shotgun (WGS) entry which is preliminary data.</text>
</comment>
<organism evidence="1 2">
    <name type="scientific">Elysia marginata</name>
    <dbReference type="NCBI Taxonomy" id="1093978"/>
    <lineage>
        <taxon>Eukaryota</taxon>
        <taxon>Metazoa</taxon>
        <taxon>Spiralia</taxon>
        <taxon>Lophotrochozoa</taxon>
        <taxon>Mollusca</taxon>
        <taxon>Gastropoda</taxon>
        <taxon>Heterobranchia</taxon>
        <taxon>Euthyneura</taxon>
        <taxon>Panpulmonata</taxon>
        <taxon>Sacoglossa</taxon>
        <taxon>Placobranchoidea</taxon>
        <taxon>Plakobranchidae</taxon>
        <taxon>Elysia</taxon>
    </lineage>
</organism>
<proteinExistence type="predicted"/>
<sequence>MGDKSRYGRLDVEHDTSDITTDQSLFREIFLFPHKQIPQVVKECRWSVRLSGFRGMRVAHYPTGEDVILLVWSPTRHQRPAGGQEAVTVST</sequence>
<gene>
    <name evidence="1" type="ORF">ElyMa_004990500</name>
</gene>
<dbReference type="EMBL" id="BMAT01009977">
    <property type="protein sequence ID" value="GFS17763.1"/>
    <property type="molecule type" value="Genomic_DNA"/>
</dbReference>